<evidence type="ECO:0000256" key="1">
    <source>
        <dbReference type="SAM" id="SignalP"/>
    </source>
</evidence>
<keyword evidence="1" id="KW-0732">Signal</keyword>
<feature type="chain" id="PRO_5014643311" evidence="1">
    <location>
        <begin position="19"/>
        <end position="99"/>
    </location>
</feature>
<proteinExistence type="predicted"/>
<feature type="signal peptide" evidence="1">
    <location>
        <begin position="1"/>
        <end position="18"/>
    </location>
</feature>
<dbReference type="AlphaFoldDB" id="A0A2M4DAM5"/>
<reference evidence="2" key="1">
    <citation type="submission" date="2018-01" db="EMBL/GenBank/DDBJ databases">
        <title>An insight into the sialome of Amazonian anophelines.</title>
        <authorList>
            <person name="Ribeiro J.M."/>
            <person name="Scarpassa V."/>
            <person name="Calvo E."/>
        </authorList>
    </citation>
    <scope>NUCLEOTIDE SEQUENCE</scope>
</reference>
<dbReference type="EMBL" id="GGFL01010438">
    <property type="protein sequence ID" value="MBW74616.1"/>
    <property type="molecule type" value="Transcribed_RNA"/>
</dbReference>
<evidence type="ECO:0000313" key="2">
    <source>
        <dbReference type="EMBL" id="MBW74616.1"/>
    </source>
</evidence>
<sequence length="99" mass="11432">MYFAFLFTCLTLVGRTSLDNRGQPLLVFTKTMSLILRKAPIRLITRIANLNVYAFIGCWHARHALPSADNKKMIQKSREYYGMMITHHVLHSLLPGNWP</sequence>
<protein>
    <submittedName>
        <fullName evidence="2">Putative secreted protein</fullName>
    </submittedName>
</protein>
<organism evidence="2">
    <name type="scientific">Anopheles darlingi</name>
    <name type="common">Mosquito</name>
    <dbReference type="NCBI Taxonomy" id="43151"/>
    <lineage>
        <taxon>Eukaryota</taxon>
        <taxon>Metazoa</taxon>
        <taxon>Ecdysozoa</taxon>
        <taxon>Arthropoda</taxon>
        <taxon>Hexapoda</taxon>
        <taxon>Insecta</taxon>
        <taxon>Pterygota</taxon>
        <taxon>Neoptera</taxon>
        <taxon>Endopterygota</taxon>
        <taxon>Diptera</taxon>
        <taxon>Nematocera</taxon>
        <taxon>Culicoidea</taxon>
        <taxon>Culicidae</taxon>
        <taxon>Anophelinae</taxon>
        <taxon>Anopheles</taxon>
    </lineage>
</organism>
<accession>A0A2M4DAM5</accession>
<name>A0A2M4DAM5_ANODA</name>